<dbReference type="EMBL" id="BMAO01012542">
    <property type="protein sequence ID" value="GFQ82156.1"/>
    <property type="molecule type" value="Genomic_DNA"/>
</dbReference>
<sequence length="67" mass="7849">MASHSEYRTFIVEEYIHNGGFVTTTQRTFRIRFQLGRHDPIPYRKTSHAWVAHFKATGLELKKKSLG</sequence>
<evidence type="ECO:0000313" key="1">
    <source>
        <dbReference type="EMBL" id="GFQ82156.1"/>
    </source>
</evidence>
<protein>
    <submittedName>
        <fullName evidence="1">DUF4817 domain-containing protein</fullName>
    </submittedName>
</protein>
<reference evidence="1" key="1">
    <citation type="submission" date="2020-07" db="EMBL/GenBank/DDBJ databases">
        <title>Multicomponent nature underlies the extraordinary mechanical properties of spider dragline silk.</title>
        <authorList>
            <person name="Kono N."/>
            <person name="Nakamura H."/>
            <person name="Mori M."/>
            <person name="Yoshida Y."/>
            <person name="Ohtoshi R."/>
            <person name="Malay A.D."/>
            <person name="Moran D.A.P."/>
            <person name="Tomita M."/>
            <person name="Numata K."/>
            <person name="Arakawa K."/>
        </authorList>
    </citation>
    <scope>NUCLEOTIDE SEQUENCE</scope>
</reference>
<keyword evidence="2" id="KW-1185">Reference proteome</keyword>
<name>A0A8X6KS83_TRICU</name>
<accession>A0A8X6KS83</accession>
<comment type="caution">
    <text evidence="1">The sequence shown here is derived from an EMBL/GenBank/DDBJ whole genome shotgun (WGS) entry which is preliminary data.</text>
</comment>
<evidence type="ECO:0000313" key="2">
    <source>
        <dbReference type="Proteomes" id="UP000887116"/>
    </source>
</evidence>
<dbReference type="AlphaFoldDB" id="A0A8X6KS83"/>
<dbReference type="OrthoDB" id="6606643at2759"/>
<gene>
    <name evidence="1" type="primary">B7P43_G12304</name>
    <name evidence="1" type="ORF">TNCT_578581</name>
</gene>
<proteinExistence type="predicted"/>
<organism evidence="1 2">
    <name type="scientific">Trichonephila clavata</name>
    <name type="common">Joro spider</name>
    <name type="synonym">Nephila clavata</name>
    <dbReference type="NCBI Taxonomy" id="2740835"/>
    <lineage>
        <taxon>Eukaryota</taxon>
        <taxon>Metazoa</taxon>
        <taxon>Ecdysozoa</taxon>
        <taxon>Arthropoda</taxon>
        <taxon>Chelicerata</taxon>
        <taxon>Arachnida</taxon>
        <taxon>Araneae</taxon>
        <taxon>Araneomorphae</taxon>
        <taxon>Entelegynae</taxon>
        <taxon>Araneoidea</taxon>
        <taxon>Nephilidae</taxon>
        <taxon>Trichonephila</taxon>
    </lineage>
</organism>
<dbReference type="Proteomes" id="UP000887116">
    <property type="component" value="Unassembled WGS sequence"/>
</dbReference>